<dbReference type="KEGG" id="rlc:K227x_58870"/>
<proteinExistence type="predicted"/>
<dbReference type="OrthoDB" id="292511at2"/>
<organism evidence="1 2">
    <name type="scientific">Rubripirellula lacrimiformis</name>
    <dbReference type="NCBI Taxonomy" id="1930273"/>
    <lineage>
        <taxon>Bacteria</taxon>
        <taxon>Pseudomonadati</taxon>
        <taxon>Planctomycetota</taxon>
        <taxon>Planctomycetia</taxon>
        <taxon>Pirellulales</taxon>
        <taxon>Pirellulaceae</taxon>
        <taxon>Rubripirellula</taxon>
    </lineage>
</organism>
<evidence type="ECO:0000313" key="2">
    <source>
        <dbReference type="Proteomes" id="UP000318538"/>
    </source>
</evidence>
<reference evidence="1 2" key="1">
    <citation type="submission" date="2019-02" db="EMBL/GenBank/DDBJ databases">
        <title>Deep-cultivation of Planctomycetes and their phenomic and genomic characterization uncovers novel biology.</title>
        <authorList>
            <person name="Wiegand S."/>
            <person name="Jogler M."/>
            <person name="Boedeker C."/>
            <person name="Pinto D."/>
            <person name="Vollmers J."/>
            <person name="Rivas-Marin E."/>
            <person name="Kohn T."/>
            <person name="Peeters S.H."/>
            <person name="Heuer A."/>
            <person name="Rast P."/>
            <person name="Oberbeckmann S."/>
            <person name="Bunk B."/>
            <person name="Jeske O."/>
            <person name="Meyerdierks A."/>
            <person name="Storesund J.E."/>
            <person name="Kallscheuer N."/>
            <person name="Luecker S."/>
            <person name="Lage O.M."/>
            <person name="Pohl T."/>
            <person name="Merkel B.J."/>
            <person name="Hornburger P."/>
            <person name="Mueller R.-W."/>
            <person name="Bruemmer F."/>
            <person name="Labrenz M."/>
            <person name="Spormann A.M."/>
            <person name="Op den Camp H."/>
            <person name="Overmann J."/>
            <person name="Amann R."/>
            <person name="Jetten M.S.M."/>
            <person name="Mascher T."/>
            <person name="Medema M.H."/>
            <person name="Devos D.P."/>
            <person name="Kaster A.-K."/>
            <person name="Ovreas L."/>
            <person name="Rohde M."/>
            <person name="Galperin M.Y."/>
            <person name="Jogler C."/>
        </authorList>
    </citation>
    <scope>NUCLEOTIDE SEQUENCE [LARGE SCALE GENOMIC DNA]</scope>
    <source>
        <strain evidence="1 2">K22_7</strain>
    </source>
</reference>
<dbReference type="RefSeq" id="WP_145175452.1">
    <property type="nucleotide sequence ID" value="NZ_CP036525.1"/>
</dbReference>
<dbReference type="Proteomes" id="UP000318538">
    <property type="component" value="Chromosome"/>
</dbReference>
<sequence>MNIEITKTTEQAIKQALATGQFSTAEAFLEAASQDFVLRHPSATADQQSQSAFEAFDAIGAIGCVNGPDDLSTNPEHMEGFGR</sequence>
<gene>
    <name evidence="1" type="ORF">K227x_58870</name>
</gene>
<dbReference type="EMBL" id="CP036525">
    <property type="protein sequence ID" value="QDT07460.1"/>
    <property type="molecule type" value="Genomic_DNA"/>
</dbReference>
<dbReference type="AlphaFoldDB" id="A0A517NK17"/>
<evidence type="ECO:0000313" key="1">
    <source>
        <dbReference type="EMBL" id="QDT07460.1"/>
    </source>
</evidence>
<protein>
    <submittedName>
        <fullName evidence="1">Uncharacterized protein</fullName>
    </submittedName>
</protein>
<accession>A0A517NK17</accession>
<name>A0A517NK17_9BACT</name>
<keyword evidence="2" id="KW-1185">Reference proteome</keyword>